<dbReference type="AlphaFoldDB" id="A0A0W0WAH0"/>
<protein>
    <submittedName>
        <fullName evidence="2">Uncharacterized protein</fullName>
    </submittedName>
</protein>
<evidence type="ECO:0000313" key="2">
    <source>
        <dbReference type="EMBL" id="KTD29328.1"/>
    </source>
</evidence>
<feature type="region of interest" description="Disordered" evidence="1">
    <location>
        <begin position="1"/>
        <end position="23"/>
    </location>
</feature>
<reference evidence="2 3" key="1">
    <citation type="submission" date="2015-11" db="EMBL/GenBank/DDBJ databases">
        <title>Genomic analysis of 38 Legionella species identifies large and diverse effector repertoires.</title>
        <authorList>
            <person name="Burstein D."/>
            <person name="Amaro F."/>
            <person name="Zusman T."/>
            <person name="Lifshitz Z."/>
            <person name="Cohen O."/>
            <person name="Gilbert J.A."/>
            <person name="Pupko T."/>
            <person name="Shuman H.A."/>
            <person name="Segal G."/>
        </authorList>
    </citation>
    <scope>NUCLEOTIDE SEQUENCE [LARGE SCALE GENOMIC DNA]</scope>
    <source>
        <strain evidence="2 3">Bercovier 4</strain>
    </source>
</reference>
<dbReference type="EMBL" id="LNYH01000041">
    <property type="protein sequence ID" value="KTD29328.1"/>
    <property type="molecule type" value="Genomic_DNA"/>
</dbReference>
<comment type="caution">
    <text evidence="2">The sequence shown here is derived from an EMBL/GenBank/DDBJ whole genome shotgun (WGS) entry which is preliminary data.</text>
</comment>
<organism evidence="2 3">
    <name type="scientific">Legionella israelensis</name>
    <dbReference type="NCBI Taxonomy" id="454"/>
    <lineage>
        <taxon>Bacteria</taxon>
        <taxon>Pseudomonadati</taxon>
        <taxon>Pseudomonadota</taxon>
        <taxon>Gammaproteobacteria</taxon>
        <taxon>Legionellales</taxon>
        <taxon>Legionellaceae</taxon>
        <taxon>Legionella</taxon>
    </lineage>
</organism>
<dbReference type="OrthoDB" id="5650076at2"/>
<accession>A0A0W0WAH0</accession>
<dbReference type="PATRIC" id="fig|454.4.peg.900"/>
<proteinExistence type="predicted"/>
<evidence type="ECO:0000313" key="3">
    <source>
        <dbReference type="Proteomes" id="UP000054761"/>
    </source>
</evidence>
<evidence type="ECO:0000256" key="1">
    <source>
        <dbReference type="SAM" id="MobiDB-lite"/>
    </source>
</evidence>
<keyword evidence="3" id="KW-1185">Reference proteome</keyword>
<name>A0A0W0WAH0_9GAMM</name>
<sequence>MSLETENIEKSNVNQASEPQEEKKDFLLSQEKFELLMSAQREIESVTEMRPTFKKLINAIVTEKAVENLKQEMIEQLI</sequence>
<dbReference type="GeneID" id="39688722"/>
<dbReference type="RefSeq" id="WP_058501209.1">
    <property type="nucleotide sequence ID" value="NZ_CAAAJA010000061.1"/>
</dbReference>
<dbReference type="STRING" id="454.Lisr_0836"/>
<dbReference type="Proteomes" id="UP000054761">
    <property type="component" value="Unassembled WGS sequence"/>
</dbReference>
<gene>
    <name evidence="2" type="ORF">Lisr_0836</name>
</gene>